<dbReference type="EC" id="3.1.21.10" evidence="12 13"/>
<dbReference type="Pfam" id="PF02075">
    <property type="entry name" value="RuvC"/>
    <property type="match status" value="1"/>
</dbReference>
<evidence type="ECO:0000256" key="6">
    <source>
        <dbReference type="ARBA" id="ARBA00022763"/>
    </source>
</evidence>
<organism evidence="15 16">
    <name type="scientific">Xanthomonas hawaiiensis</name>
    <dbReference type="NCBI Taxonomy" id="3003247"/>
    <lineage>
        <taxon>Bacteria</taxon>
        <taxon>Pseudomonadati</taxon>
        <taxon>Pseudomonadota</taxon>
        <taxon>Gammaproteobacteria</taxon>
        <taxon>Lysobacterales</taxon>
        <taxon>Lysobacteraceae</taxon>
        <taxon>Xanthomonas</taxon>
    </lineage>
</organism>
<evidence type="ECO:0000256" key="4">
    <source>
        <dbReference type="ARBA" id="ARBA00022723"/>
    </source>
</evidence>
<comment type="similarity">
    <text evidence="1 12">Belongs to the RuvC family.</text>
</comment>
<feature type="binding site" evidence="12">
    <location>
        <position position="35"/>
    </location>
    <ligand>
        <name>Mg(2+)</name>
        <dbReference type="ChEBI" id="CHEBI:18420"/>
        <label>1</label>
    </ligand>
</feature>
<dbReference type="RefSeq" id="WP_244663467.1">
    <property type="nucleotide sequence ID" value="NZ_JAGHXG010000004.1"/>
</dbReference>
<dbReference type="EMBL" id="JAQMHB010000001">
    <property type="protein sequence ID" value="MDS9994334.1"/>
    <property type="molecule type" value="Genomic_DNA"/>
</dbReference>
<dbReference type="HAMAP" id="MF_00034">
    <property type="entry name" value="RuvC"/>
    <property type="match status" value="1"/>
</dbReference>
<evidence type="ECO:0000256" key="7">
    <source>
        <dbReference type="ARBA" id="ARBA00022801"/>
    </source>
</evidence>
<dbReference type="Proteomes" id="UP001260534">
    <property type="component" value="Unassembled WGS sequence"/>
</dbReference>
<comment type="caution">
    <text evidence="15">The sequence shown here is derived from an EMBL/GenBank/DDBJ whole genome shotgun (WGS) entry which is preliminary data.</text>
</comment>
<evidence type="ECO:0000313" key="16">
    <source>
        <dbReference type="Proteomes" id="UP001260534"/>
    </source>
</evidence>
<evidence type="ECO:0000256" key="13">
    <source>
        <dbReference type="NCBIfam" id="TIGR00228"/>
    </source>
</evidence>
<reference evidence="15 16" key="1">
    <citation type="submission" date="2023-01" db="EMBL/GenBank/DDBJ databases">
        <title>Xanthomonas hawaiianensis sp. nov. isolated from Araceae family in Hawaii.</title>
        <authorList>
            <person name="Chunag S.-C."/>
            <person name="Dobhal S."/>
            <person name="Alvarez A."/>
            <person name="Arif M."/>
        </authorList>
    </citation>
    <scope>NUCLEOTIDE SEQUENCE [LARGE SCALE GENOMIC DNA]</scope>
    <source>
        <strain evidence="15 16">A2111</strain>
    </source>
</reference>
<dbReference type="PRINTS" id="PR00696">
    <property type="entry name" value="RSOLVASERUVC"/>
</dbReference>
<evidence type="ECO:0000256" key="10">
    <source>
        <dbReference type="ARBA" id="ARBA00023172"/>
    </source>
</evidence>
<keyword evidence="11 12" id="KW-0234">DNA repair</keyword>
<evidence type="ECO:0000256" key="2">
    <source>
        <dbReference type="ARBA" id="ARBA00022490"/>
    </source>
</evidence>
<accession>A0ABU2I869</accession>
<comment type="cofactor">
    <cofactor evidence="12">
        <name>Mg(2+)</name>
        <dbReference type="ChEBI" id="CHEBI:18420"/>
    </cofactor>
    <text evidence="12">Binds 2 Mg(2+) ion per subunit.</text>
</comment>
<feature type="active site" evidence="12">
    <location>
        <position position="96"/>
    </location>
</feature>
<dbReference type="InterPro" id="IPR036397">
    <property type="entry name" value="RNaseH_sf"/>
</dbReference>
<keyword evidence="3 12" id="KW-0540">Nuclease</keyword>
<keyword evidence="10 12" id="KW-0233">DNA recombination</keyword>
<feature type="binding site" evidence="12">
    <location>
        <position position="96"/>
    </location>
    <ligand>
        <name>Mg(2+)</name>
        <dbReference type="ChEBI" id="CHEBI:18420"/>
        <label>2</label>
    </ligand>
</feature>
<protein>
    <recommendedName>
        <fullName evidence="12 13">Crossover junction endodeoxyribonuclease RuvC</fullName>
        <ecNumber evidence="12 13">3.1.21.10</ecNumber>
    </recommendedName>
    <alternativeName>
        <fullName evidence="12">Holliday junction nuclease RuvC</fullName>
    </alternativeName>
    <alternativeName>
        <fullName evidence="12">Holliday junction resolvase RuvC</fullName>
    </alternativeName>
</protein>
<dbReference type="PROSITE" id="PS01321">
    <property type="entry name" value="RUVC"/>
    <property type="match status" value="1"/>
</dbReference>
<dbReference type="Gene3D" id="3.30.420.10">
    <property type="entry name" value="Ribonuclease H-like superfamily/Ribonuclease H"/>
    <property type="match status" value="1"/>
</dbReference>
<dbReference type="InterPro" id="IPR002176">
    <property type="entry name" value="X-over_junc_endoDNase_RuvC"/>
</dbReference>
<evidence type="ECO:0000256" key="9">
    <source>
        <dbReference type="ARBA" id="ARBA00023125"/>
    </source>
</evidence>
<keyword evidence="8 12" id="KW-0460">Magnesium</keyword>
<dbReference type="NCBIfam" id="TIGR00228">
    <property type="entry name" value="ruvC"/>
    <property type="match status" value="1"/>
</dbReference>
<evidence type="ECO:0000313" key="15">
    <source>
        <dbReference type="EMBL" id="MDS9994334.1"/>
    </source>
</evidence>
<dbReference type="InterPro" id="IPR020563">
    <property type="entry name" value="X-over_junc_endoDNase_Mg_BS"/>
</dbReference>
<name>A0ABU2I869_9XANT</name>
<keyword evidence="5 12" id="KW-0255">Endonuclease</keyword>
<keyword evidence="7 12" id="KW-0378">Hydrolase</keyword>
<keyword evidence="16" id="KW-1185">Reference proteome</keyword>
<proteinExistence type="inferred from homology"/>
<dbReference type="PANTHER" id="PTHR30194:SF3">
    <property type="entry name" value="CROSSOVER JUNCTION ENDODEOXYRIBONUCLEASE RUVC"/>
    <property type="match status" value="1"/>
</dbReference>
<feature type="binding site" evidence="12">
    <location>
        <position position="168"/>
    </location>
    <ligand>
        <name>Mg(2+)</name>
        <dbReference type="ChEBI" id="CHEBI:18420"/>
        <label>1</label>
    </ligand>
</feature>
<dbReference type="SUPFAM" id="SSF53098">
    <property type="entry name" value="Ribonuclease H-like"/>
    <property type="match status" value="1"/>
</dbReference>
<evidence type="ECO:0000256" key="12">
    <source>
        <dbReference type="HAMAP-Rule" id="MF_00034"/>
    </source>
</evidence>
<dbReference type="PANTHER" id="PTHR30194">
    <property type="entry name" value="CROSSOVER JUNCTION ENDODEOXYRIBONUCLEASE RUVC"/>
    <property type="match status" value="1"/>
</dbReference>
<dbReference type="InterPro" id="IPR012337">
    <property type="entry name" value="RNaseH-like_sf"/>
</dbReference>
<evidence type="ECO:0000256" key="8">
    <source>
        <dbReference type="ARBA" id="ARBA00022842"/>
    </source>
</evidence>
<feature type="region of interest" description="Disordered" evidence="14">
    <location>
        <begin position="1"/>
        <end position="27"/>
    </location>
</feature>
<sequence length="200" mass="21103">MAATGISARTGAAFPIPDSRIPNPGSTTTRILGIDPGSQRTGVGIIDVDAAGRTRHVHHAPLVLLGEGDFALRLKRLLHGLDALIEEYRPQEVAIERVFMGKSADAALKLGHARGAAICAAVLRELPVHEYAAKEIKLAVVGKGAAEKQQVQHMVGLMLSLTGKLQADAADALAVAITHAHVRATAQRLGVSTQQAWSRK</sequence>
<comment type="subunit">
    <text evidence="12">Homodimer which binds Holliday junction (HJ) DNA. The HJ becomes 2-fold symmetrical on binding to RuvC with unstacked arms; it has a different conformation from HJ DNA in complex with RuvA. In the full resolvosome a probable DNA-RuvA(4)-RuvB(12)-RuvC(2) complex forms which resolves the HJ.</text>
</comment>
<evidence type="ECO:0000256" key="5">
    <source>
        <dbReference type="ARBA" id="ARBA00022759"/>
    </source>
</evidence>
<feature type="active site" evidence="12">
    <location>
        <position position="168"/>
    </location>
</feature>
<comment type="function">
    <text evidence="12">The RuvA-RuvB-RuvC complex processes Holliday junction (HJ) DNA during genetic recombination and DNA repair. Endonuclease that resolves HJ intermediates. Cleaves cruciform DNA by making single-stranded nicks across the HJ at symmetrical positions within the homologous arms, yielding a 5'-phosphate and a 3'-hydroxyl group; requires a central core of homology in the junction. The consensus cleavage sequence is 5'-(A/T)TT(C/G)-3'. Cleavage occurs on the 3'-side of the TT dinucleotide at the point of strand exchange. HJ branch migration catalyzed by RuvA-RuvB allows RuvC to scan DNA until it finds its consensus sequence, where it cleaves and resolves the cruciform DNA.</text>
</comment>
<feature type="active site" evidence="12">
    <location>
        <position position="35"/>
    </location>
</feature>
<dbReference type="CDD" id="cd16962">
    <property type="entry name" value="RuvC"/>
    <property type="match status" value="1"/>
</dbReference>
<keyword evidence="4 12" id="KW-0479">Metal-binding</keyword>
<evidence type="ECO:0000256" key="1">
    <source>
        <dbReference type="ARBA" id="ARBA00009518"/>
    </source>
</evidence>
<evidence type="ECO:0000256" key="11">
    <source>
        <dbReference type="ARBA" id="ARBA00023204"/>
    </source>
</evidence>
<evidence type="ECO:0000256" key="3">
    <source>
        <dbReference type="ARBA" id="ARBA00022722"/>
    </source>
</evidence>
<comment type="subcellular location">
    <subcellularLocation>
        <location evidence="12">Cytoplasm</location>
    </subcellularLocation>
</comment>
<gene>
    <name evidence="12 15" type="primary">ruvC</name>
    <name evidence="15" type="ORF">PNQ69_16335</name>
</gene>
<keyword evidence="9 12" id="KW-0238">DNA-binding</keyword>
<comment type="catalytic activity">
    <reaction evidence="12">
        <text>Endonucleolytic cleavage at a junction such as a reciprocal single-stranded crossover between two homologous DNA duplexes (Holliday junction).</text>
        <dbReference type="EC" id="3.1.21.10"/>
    </reaction>
</comment>
<keyword evidence="2 12" id="KW-0963">Cytoplasm</keyword>
<evidence type="ECO:0000256" key="14">
    <source>
        <dbReference type="SAM" id="MobiDB-lite"/>
    </source>
</evidence>
<keyword evidence="6 12" id="KW-0227">DNA damage</keyword>